<evidence type="ECO:0000313" key="2">
    <source>
        <dbReference type="EMBL" id="CEG38922.1"/>
    </source>
</evidence>
<dbReference type="AlphaFoldDB" id="A0A0P1AEX0"/>
<proteinExistence type="predicted"/>
<evidence type="ECO:0000313" key="3">
    <source>
        <dbReference type="Proteomes" id="UP000054928"/>
    </source>
</evidence>
<dbReference type="RefSeq" id="XP_024575291.1">
    <property type="nucleotide sequence ID" value="XM_024724411.1"/>
</dbReference>
<dbReference type="Proteomes" id="UP000054928">
    <property type="component" value="Unassembled WGS sequence"/>
</dbReference>
<name>A0A0P1AEX0_PLAHL</name>
<dbReference type="EMBL" id="CCYD01000322">
    <property type="protein sequence ID" value="CEG38922.1"/>
    <property type="molecule type" value="Genomic_DNA"/>
</dbReference>
<sequence length="76" mass="8198">MGVTILTICSGLTASGNTLSSTMPTQCENSKSEKQPPSTRRYREMERLHVMGGLTHCRQGVGPRASRKASAQAFSN</sequence>
<accession>A0A0P1AEX0</accession>
<evidence type="ECO:0000256" key="1">
    <source>
        <dbReference type="SAM" id="MobiDB-lite"/>
    </source>
</evidence>
<reference evidence="3" key="1">
    <citation type="submission" date="2014-09" db="EMBL/GenBank/DDBJ databases">
        <authorList>
            <person name="Sharma Rahul"/>
            <person name="Thines Marco"/>
        </authorList>
    </citation>
    <scope>NUCLEOTIDE SEQUENCE [LARGE SCALE GENOMIC DNA]</scope>
</reference>
<dbReference type="GeneID" id="36404022"/>
<keyword evidence="3" id="KW-1185">Reference proteome</keyword>
<feature type="region of interest" description="Disordered" evidence="1">
    <location>
        <begin position="56"/>
        <end position="76"/>
    </location>
</feature>
<feature type="region of interest" description="Disordered" evidence="1">
    <location>
        <begin position="19"/>
        <end position="41"/>
    </location>
</feature>
<feature type="compositionally biased region" description="Polar residues" evidence="1">
    <location>
        <begin position="19"/>
        <end position="29"/>
    </location>
</feature>
<organism evidence="2 3">
    <name type="scientific">Plasmopara halstedii</name>
    <name type="common">Downy mildew of sunflower</name>
    <dbReference type="NCBI Taxonomy" id="4781"/>
    <lineage>
        <taxon>Eukaryota</taxon>
        <taxon>Sar</taxon>
        <taxon>Stramenopiles</taxon>
        <taxon>Oomycota</taxon>
        <taxon>Peronosporomycetes</taxon>
        <taxon>Peronosporales</taxon>
        <taxon>Peronosporaceae</taxon>
        <taxon>Plasmopara</taxon>
    </lineage>
</organism>
<protein>
    <submittedName>
        <fullName evidence="2">Uncharacterized protein</fullName>
    </submittedName>
</protein>